<dbReference type="Pfam" id="PF20684">
    <property type="entry name" value="Fung_rhodopsin"/>
    <property type="match status" value="1"/>
</dbReference>
<evidence type="ECO:0000256" key="6">
    <source>
        <dbReference type="SAM" id="Phobius"/>
    </source>
</evidence>
<dbReference type="InterPro" id="IPR049326">
    <property type="entry name" value="Rhodopsin_dom_fungi"/>
</dbReference>
<dbReference type="PANTHER" id="PTHR33048">
    <property type="entry name" value="PTH11-LIKE INTEGRAL MEMBRANE PROTEIN (AFU_ORTHOLOGUE AFUA_5G11245)"/>
    <property type="match status" value="1"/>
</dbReference>
<feature type="transmembrane region" description="Helical" evidence="6">
    <location>
        <begin position="182"/>
        <end position="200"/>
    </location>
</feature>
<feature type="domain" description="Rhodopsin" evidence="7">
    <location>
        <begin position="59"/>
        <end position="264"/>
    </location>
</feature>
<dbReference type="EMBL" id="NKHZ01000052">
    <property type="protein sequence ID" value="PNS17166.1"/>
    <property type="molecule type" value="Genomic_DNA"/>
</dbReference>
<feature type="transmembrane region" description="Helical" evidence="6">
    <location>
        <begin position="6"/>
        <end position="28"/>
    </location>
</feature>
<feature type="transmembrane region" description="Helical" evidence="6">
    <location>
        <begin position="130"/>
        <end position="152"/>
    </location>
</feature>
<comment type="similarity">
    <text evidence="5">Belongs to the SAT4 family.</text>
</comment>
<dbReference type="InterPro" id="IPR052337">
    <property type="entry name" value="SAT4-like"/>
</dbReference>
<dbReference type="GO" id="GO:0016020">
    <property type="term" value="C:membrane"/>
    <property type="evidence" value="ECO:0007669"/>
    <property type="project" value="UniProtKB-SubCell"/>
</dbReference>
<dbReference type="AlphaFoldDB" id="A0A2K1QQ04"/>
<feature type="transmembrane region" description="Helical" evidence="6">
    <location>
        <begin position="212"/>
        <end position="232"/>
    </location>
</feature>
<organism evidence="8 9">
    <name type="scientific">Sphaceloma murrayae</name>
    <dbReference type="NCBI Taxonomy" id="2082308"/>
    <lineage>
        <taxon>Eukaryota</taxon>
        <taxon>Fungi</taxon>
        <taxon>Dikarya</taxon>
        <taxon>Ascomycota</taxon>
        <taxon>Pezizomycotina</taxon>
        <taxon>Dothideomycetes</taxon>
        <taxon>Dothideomycetidae</taxon>
        <taxon>Myriangiales</taxon>
        <taxon>Elsinoaceae</taxon>
        <taxon>Sphaceloma</taxon>
    </lineage>
</organism>
<dbReference type="OrthoDB" id="2988756at2759"/>
<protein>
    <recommendedName>
        <fullName evidence="7">Rhodopsin domain-containing protein</fullName>
    </recommendedName>
</protein>
<keyword evidence="2 6" id="KW-0812">Transmembrane</keyword>
<evidence type="ECO:0000256" key="1">
    <source>
        <dbReference type="ARBA" id="ARBA00004141"/>
    </source>
</evidence>
<keyword evidence="3 6" id="KW-1133">Transmembrane helix</keyword>
<name>A0A2K1QQ04_9PEZI</name>
<evidence type="ECO:0000313" key="8">
    <source>
        <dbReference type="EMBL" id="PNS17166.1"/>
    </source>
</evidence>
<evidence type="ECO:0000256" key="5">
    <source>
        <dbReference type="ARBA" id="ARBA00038359"/>
    </source>
</evidence>
<comment type="subcellular location">
    <subcellularLocation>
        <location evidence="1">Membrane</location>
        <topology evidence="1">Multi-pass membrane protein</topology>
    </subcellularLocation>
</comment>
<evidence type="ECO:0000313" key="9">
    <source>
        <dbReference type="Proteomes" id="UP000243797"/>
    </source>
</evidence>
<evidence type="ECO:0000256" key="4">
    <source>
        <dbReference type="ARBA" id="ARBA00023136"/>
    </source>
</evidence>
<feature type="transmembrane region" description="Helical" evidence="6">
    <location>
        <begin position="97"/>
        <end position="118"/>
    </location>
</feature>
<dbReference type="Proteomes" id="UP000243797">
    <property type="component" value="Unassembled WGS sequence"/>
</dbReference>
<evidence type="ECO:0000256" key="2">
    <source>
        <dbReference type="ARBA" id="ARBA00022692"/>
    </source>
</evidence>
<reference evidence="8 9" key="1">
    <citation type="submission" date="2017-06" db="EMBL/GenBank/DDBJ databases">
        <title>Draft genome sequence of a variant of Elsinoe murrayae.</title>
        <authorList>
            <person name="Cheng Q."/>
        </authorList>
    </citation>
    <scope>NUCLEOTIDE SEQUENCE [LARGE SCALE GENOMIC DNA]</scope>
    <source>
        <strain evidence="8 9">CQ-2017a</strain>
    </source>
</reference>
<dbReference type="PANTHER" id="PTHR33048:SF166">
    <property type="entry name" value="PTH11-LIKE INTEGRAL MEMBRANE PROTEIN"/>
    <property type="match status" value="1"/>
</dbReference>
<sequence length="334" mass="36662">MITADIANYTTYACSAIAALLIIVRLVVSKFQPKLLDISFFIAIFGLAAIVARVIVTYYVLKLGTASDVLAKMKNTTTTDLDAEDLKNIKKGSILSLFARILTTCIIWSMNLLLLLLYRRLVAHLPWVKHAITGTFVFIALSYFAVIAATFLECRPFHLYWQISPAPGACVNAYSQTMVQCLANVITDLILMGISIPILFIQGSRATHRARIFGLIALSAFCIVVTCVRLTYVFEGGSFQETRVFWASISVAVAALVANAPVIYGSLKIMQRSKRTTYAYGDGYGMANPRAKGTADMMLEDVERMDGITKHTSIAVSHIKAGDDVPLLPMPLIE</sequence>
<evidence type="ECO:0000259" key="7">
    <source>
        <dbReference type="Pfam" id="PF20684"/>
    </source>
</evidence>
<dbReference type="InParanoid" id="A0A2K1QQ04"/>
<feature type="transmembrane region" description="Helical" evidence="6">
    <location>
        <begin position="244"/>
        <end position="267"/>
    </location>
</feature>
<proteinExistence type="inferred from homology"/>
<comment type="caution">
    <text evidence="8">The sequence shown here is derived from an EMBL/GenBank/DDBJ whole genome shotgun (WGS) entry which is preliminary data.</text>
</comment>
<keyword evidence="4 6" id="KW-0472">Membrane</keyword>
<feature type="transmembrane region" description="Helical" evidence="6">
    <location>
        <begin position="40"/>
        <end position="61"/>
    </location>
</feature>
<gene>
    <name evidence="8" type="ORF">CAC42_7220</name>
</gene>
<keyword evidence="9" id="KW-1185">Reference proteome</keyword>
<evidence type="ECO:0000256" key="3">
    <source>
        <dbReference type="ARBA" id="ARBA00022989"/>
    </source>
</evidence>
<accession>A0A2K1QQ04</accession>